<evidence type="ECO:0000313" key="2">
    <source>
        <dbReference type="EMBL" id="PRD56675.1"/>
    </source>
</evidence>
<gene>
    <name evidence="2" type="ORF">C5749_05445</name>
</gene>
<reference evidence="2 3" key="1">
    <citation type="submission" date="2018-02" db="EMBL/GenBank/DDBJ databases">
        <title>The draft genome of Sphingobacterium gobiense H7.</title>
        <authorList>
            <person name="Li L."/>
            <person name="Liu L."/>
            <person name="Zhang X."/>
            <person name="Wang T."/>
            <person name="Liang L."/>
        </authorList>
    </citation>
    <scope>NUCLEOTIDE SEQUENCE [LARGE SCALE GENOMIC DNA]</scope>
    <source>
        <strain evidence="2 3">ACCC 05757</strain>
    </source>
</reference>
<keyword evidence="1" id="KW-0732">Signal</keyword>
<feature type="chain" id="PRO_5015432122" description="DUF4876 domain-containing protein" evidence="1">
    <location>
        <begin position="27"/>
        <end position="452"/>
    </location>
</feature>
<organism evidence="2 3">
    <name type="scientific">Sphingobacterium gobiense</name>
    <dbReference type="NCBI Taxonomy" id="1382456"/>
    <lineage>
        <taxon>Bacteria</taxon>
        <taxon>Pseudomonadati</taxon>
        <taxon>Bacteroidota</taxon>
        <taxon>Sphingobacteriia</taxon>
        <taxon>Sphingobacteriales</taxon>
        <taxon>Sphingobacteriaceae</taxon>
        <taxon>Sphingobacterium</taxon>
    </lineage>
</organism>
<comment type="caution">
    <text evidence="2">The sequence shown here is derived from an EMBL/GenBank/DDBJ whole genome shotgun (WGS) entry which is preliminary data.</text>
</comment>
<dbReference type="Gene3D" id="2.60.40.10">
    <property type="entry name" value="Immunoglobulins"/>
    <property type="match status" value="1"/>
</dbReference>
<dbReference type="Proteomes" id="UP000238642">
    <property type="component" value="Unassembled WGS sequence"/>
</dbReference>
<feature type="signal peptide" evidence="1">
    <location>
        <begin position="1"/>
        <end position="26"/>
    </location>
</feature>
<dbReference type="Pfam" id="PF16215">
    <property type="entry name" value="DUF4876"/>
    <property type="match status" value="1"/>
</dbReference>
<evidence type="ECO:0000313" key="3">
    <source>
        <dbReference type="Proteomes" id="UP000238642"/>
    </source>
</evidence>
<sequence length="452" mass="49118">MTTINMRTTRLGTLMITLLMAFVSCKKDEAPQNAPVDVEVSVSFAGDAYAENLDVEGITVNVYNASGKVVFQGMTDVAGKVRVQQLSPATYTLQATKVYTAAEFNGIMGKTEETDVTFTTEQKTVEINIAGEKAFHLELMTGATSALIIKQIYYTGSDARQGASFRDQFIEIYNNSDQVAYADGLYIAEAYGTNNANAQYAFQPNSGQYDWSKSYGMPSGINANADYVYARTIIQLPGSGEEYPIQPGESVVMASTAVNHQSPYTGTDGVTISVQDPSLTVDLSKADFEAYYAPYIDRGRPLASDVDNPTVPNVIVHRRSGNATDLIMDQTGRISWLIFHGEGMGAVSSWKGYDVPYTDGRERTDGTYIQIPVANIMDAVELQSSSTSTVYPKRFTAQQDAGWTAAEGGARSSYAVIRKTKEVVNGRRVLADTNNSTEDFVSIKANPKGFAD</sequence>
<proteinExistence type="predicted"/>
<dbReference type="AlphaFoldDB" id="A0A2S9JTQ7"/>
<dbReference type="PROSITE" id="PS51257">
    <property type="entry name" value="PROKAR_LIPOPROTEIN"/>
    <property type="match status" value="1"/>
</dbReference>
<dbReference type="SUPFAM" id="SSF49478">
    <property type="entry name" value="Cna protein B-type domain"/>
    <property type="match status" value="1"/>
</dbReference>
<keyword evidence="3" id="KW-1185">Reference proteome</keyword>
<dbReference type="InterPro" id="IPR013783">
    <property type="entry name" value="Ig-like_fold"/>
</dbReference>
<evidence type="ECO:0000256" key="1">
    <source>
        <dbReference type="SAM" id="SignalP"/>
    </source>
</evidence>
<dbReference type="InterPro" id="IPR032627">
    <property type="entry name" value="DUF4876"/>
</dbReference>
<dbReference type="OrthoDB" id="1409865at2"/>
<name>A0A2S9JTQ7_9SPHI</name>
<dbReference type="EMBL" id="PVBS01000001">
    <property type="protein sequence ID" value="PRD56675.1"/>
    <property type="molecule type" value="Genomic_DNA"/>
</dbReference>
<accession>A0A2S9JTQ7</accession>
<protein>
    <recommendedName>
        <fullName evidence="4">DUF4876 domain-containing protein</fullName>
    </recommendedName>
</protein>
<evidence type="ECO:0008006" key="4">
    <source>
        <dbReference type="Google" id="ProtNLM"/>
    </source>
</evidence>